<feature type="transmembrane region" description="Helical" evidence="1">
    <location>
        <begin position="38"/>
        <end position="59"/>
    </location>
</feature>
<keyword evidence="1" id="KW-1133">Transmembrane helix</keyword>
<proteinExistence type="predicted"/>
<dbReference type="Proteomes" id="UP000197587">
    <property type="component" value="Unassembled WGS sequence"/>
</dbReference>
<feature type="transmembrane region" description="Helical" evidence="1">
    <location>
        <begin position="5"/>
        <end position="22"/>
    </location>
</feature>
<reference evidence="2 3" key="2">
    <citation type="submission" date="2017-05" db="EMBL/GenBank/DDBJ databases">
        <title>Genome of Chryseobacterium haifense.</title>
        <authorList>
            <person name="Newman J.D."/>
        </authorList>
    </citation>
    <scope>NUCLEOTIDE SEQUENCE [LARGE SCALE GENOMIC DNA]</scope>
    <source>
        <strain evidence="2 3">DSM 19056</strain>
    </source>
</reference>
<name>A0A246BBC5_9FLAO</name>
<evidence type="ECO:0000313" key="2">
    <source>
        <dbReference type="EMBL" id="OWK98984.1"/>
    </source>
</evidence>
<gene>
    <name evidence="2" type="ORF">AP75_03810</name>
</gene>
<protein>
    <submittedName>
        <fullName evidence="2">Uncharacterized protein</fullName>
    </submittedName>
</protein>
<dbReference type="RefSeq" id="WP_031502254.1">
    <property type="nucleotide sequence ID" value="NZ_JASZ02000004.1"/>
</dbReference>
<reference evidence="2 3" key="1">
    <citation type="submission" date="2014-01" db="EMBL/GenBank/DDBJ databases">
        <authorList>
            <consortium name="Genome Consortium for Active Teaching"/>
            <person name="Sontag T.C."/>
            <person name="Newman J.D."/>
        </authorList>
    </citation>
    <scope>NUCLEOTIDE SEQUENCE [LARGE SCALE GENOMIC DNA]</scope>
    <source>
        <strain evidence="2 3">DSM 19056</strain>
    </source>
</reference>
<dbReference type="AlphaFoldDB" id="A0A246BBC5"/>
<comment type="caution">
    <text evidence="2">The sequence shown here is derived from an EMBL/GenBank/DDBJ whole genome shotgun (WGS) entry which is preliminary data.</text>
</comment>
<sequence>MKKKILNLLGISWIVTTIGFVMDGDPTVPGLLLRLTEFFFMLGIVFLILSVFYFGSLFVRSSFRKLIK</sequence>
<dbReference type="EMBL" id="JASZ02000004">
    <property type="protein sequence ID" value="OWK98984.1"/>
    <property type="molecule type" value="Genomic_DNA"/>
</dbReference>
<keyword evidence="1" id="KW-0472">Membrane</keyword>
<evidence type="ECO:0000256" key="1">
    <source>
        <dbReference type="SAM" id="Phobius"/>
    </source>
</evidence>
<keyword evidence="1" id="KW-0812">Transmembrane</keyword>
<evidence type="ECO:0000313" key="3">
    <source>
        <dbReference type="Proteomes" id="UP000197587"/>
    </source>
</evidence>
<organism evidence="2 3">
    <name type="scientific">Kaistella haifensis DSM 19056</name>
    <dbReference type="NCBI Taxonomy" id="1450526"/>
    <lineage>
        <taxon>Bacteria</taxon>
        <taxon>Pseudomonadati</taxon>
        <taxon>Bacteroidota</taxon>
        <taxon>Flavobacteriia</taxon>
        <taxon>Flavobacteriales</taxon>
        <taxon>Weeksellaceae</taxon>
        <taxon>Chryseobacterium group</taxon>
        <taxon>Kaistella</taxon>
    </lineage>
</organism>
<accession>A0A246BBC5</accession>
<keyword evidence="3" id="KW-1185">Reference proteome</keyword>